<evidence type="ECO:0000259" key="6">
    <source>
        <dbReference type="Pfam" id="PF02656"/>
    </source>
</evidence>
<dbReference type="RefSeq" id="XP_058347469.1">
    <property type="nucleotide sequence ID" value="XM_058481612.1"/>
</dbReference>
<keyword evidence="3 5" id="KW-1133">Transmembrane helix</keyword>
<proteinExistence type="predicted"/>
<dbReference type="Proteomes" id="UP001234581">
    <property type="component" value="Unassembled WGS sequence"/>
</dbReference>
<dbReference type="GO" id="GO:0012505">
    <property type="term" value="C:endomembrane system"/>
    <property type="evidence" value="ECO:0007669"/>
    <property type="project" value="UniProtKB-SubCell"/>
</dbReference>
<dbReference type="AlphaFoldDB" id="A0AAD7Y263"/>
<dbReference type="Pfam" id="PF02656">
    <property type="entry name" value="DUF202"/>
    <property type="match status" value="1"/>
</dbReference>
<evidence type="ECO:0000256" key="5">
    <source>
        <dbReference type="SAM" id="Phobius"/>
    </source>
</evidence>
<accession>A0AAD7Y263</accession>
<keyword evidence="4 5" id="KW-0472">Membrane</keyword>
<evidence type="ECO:0000256" key="1">
    <source>
        <dbReference type="ARBA" id="ARBA00004127"/>
    </source>
</evidence>
<reference evidence="7 8" key="1">
    <citation type="submission" date="2023-03" db="EMBL/GenBank/DDBJ databases">
        <title>Genome sequence of Lichtheimia ornata CBS 291.66.</title>
        <authorList>
            <person name="Mohabir J.T."/>
            <person name="Shea T.P."/>
            <person name="Kurbessoian T."/>
            <person name="Berby B."/>
            <person name="Fontaine J."/>
            <person name="Livny J."/>
            <person name="Gnirke A."/>
            <person name="Stajich J.E."/>
            <person name="Cuomo C.A."/>
        </authorList>
    </citation>
    <scope>NUCLEOTIDE SEQUENCE [LARGE SCALE GENOMIC DNA]</scope>
    <source>
        <strain evidence="7">CBS 291.66</strain>
    </source>
</reference>
<comment type="caution">
    <text evidence="7">The sequence shown here is derived from an EMBL/GenBank/DDBJ whole genome shotgun (WGS) entry which is preliminary data.</text>
</comment>
<evidence type="ECO:0000256" key="2">
    <source>
        <dbReference type="ARBA" id="ARBA00022692"/>
    </source>
</evidence>
<evidence type="ECO:0000313" key="8">
    <source>
        <dbReference type="Proteomes" id="UP001234581"/>
    </source>
</evidence>
<organism evidence="7 8">
    <name type="scientific">Lichtheimia ornata</name>
    <dbReference type="NCBI Taxonomy" id="688661"/>
    <lineage>
        <taxon>Eukaryota</taxon>
        <taxon>Fungi</taxon>
        <taxon>Fungi incertae sedis</taxon>
        <taxon>Mucoromycota</taxon>
        <taxon>Mucoromycotina</taxon>
        <taxon>Mucoromycetes</taxon>
        <taxon>Mucorales</taxon>
        <taxon>Lichtheimiaceae</taxon>
        <taxon>Lichtheimia</taxon>
    </lineage>
</organism>
<evidence type="ECO:0000313" key="7">
    <source>
        <dbReference type="EMBL" id="KAJ8662556.1"/>
    </source>
</evidence>
<dbReference type="GeneID" id="83208935"/>
<dbReference type="EMBL" id="JARTCD010000004">
    <property type="protein sequence ID" value="KAJ8662556.1"/>
    <property type="molecule type" value="Genomic_DNA"/>
</dbReference>
<gene>
    <name evidence="7" type="ORF">O0I10_001517</name>
</gene>
<keyword evidence="8" id="KW-1185">Reference proteome</keyword>
<keyword evidence="2 5" id="KW-0812">Transmembrane</keyword>
<evidence type="ECO:0000256" key="4">
    <source>
        <dbReference type="ARBA" id="ARBA00023136"/>
    </source>
</evidence>
<name>A0AAD7Y263_9FUNG</name>
<comment type="subcellular location">
    <subcellularLocation>
        <location evidence="1">Endomembrane system</location>
        <topology evidence="1">Multi-pass membrane protein</topology>
    </subcellularLocation>
</comment>
<feature type="domain" description="DUF202" evidence="6">
    <location>
        <begin position="39"/>
        <end position="84"/>
    </location>
</feature>
<evidence type="ECO:0000256" key="3">
    <source>
        <dbReference type="ARBA" id="ARBA00022989"/>
    </source>
</evidence>
<protein>
    <recommendedName>
        <fullName evidence="6">DUF202 domain-containing protein</fullName>
    </recommendedName>
</protein>
<feature type="transmembrane region" description="Helical" evidence="5">
    <location>
        <begin position="48"/>
        <end position="67"/>
    </location>
</feature>
<sequence>MESNAPARFIACNNQHCSKKFKFIDFATVHTVVDGPDPRDHFANERNLLTWVRVGMVMCLIGFMTLLDLRTQVFAPAQSLPWAGDTQQPLRIQVVAYIFINSTS</sequence>
<dbReference type="InterPro" id="IPR003807">
    <property type="entry name" value="DUF202"/>
</dbReference>